<reference evidence="2 3" key="1">
    <citation type="submission" date="2024-09" db="EMBL/GenBank/DDBJ databases">
        <title>A chromosome-level genome assembly of Gray's grenadier anchovy, Coilia grayii.</title>
        <authorList>
            <person name="Fu Z."/>
        </authorList>
    </citation>
    <scope>NUCLEOTIDE SEQUENCE [LARGE SCALE GENOMIC DNA]</scope>
    <source>
        <strain evidence="2">G4</strain>
        <tissue evidence="2">Muscle</tissue>
    </source>
</reference>
<feature type="domain" description="GIY-YIG" evidence="1">
    <location>
        <begin position="236"/>
        <end position="340"/>
    </location>
</feature>
<organism evidence="2 3">
    <name type="scientific">Coilia grayii</name>
    <name type="common">Gray's grenadier anchovy</name>
    <dbReference type="NCBI Taxonomy" id="363190"/>
    <lineage>
        <taxon>Eukaryota</taxon>
        <taxon>Metazoa</taxon>
        <taxon>Chordata</taxon>
        <taxon>Craniata</taxon>
        <taxon>Vertebrata</taxon>
        <taxon>Euteleostomi</taxon>
        <taxon>Actinopterygii</taxon>
        <taxon>Neopterygii</taxon>
        <taxon>Teleostei</taxon>
        <taxon>Clupei</taxon>
        <taxon>Clupeiformes</taxon>
        <taxon>Clupeoidei</taxon>
        <taxon>Engraulidae</taxon>
        <taxon>Coilinae</taxon>
        <taxon>Coilia</taxon>
    </lineage>
</organism>
<proteinExistence type="predicted"/>
<dbReference type="PANTHER" id="PTHR21301">
    <property type="entry name" value="REVERSE TRANSCRIPTASE"/>
    <property type="match status" value="1"/>
</dbReference>
<dbReference type="InterPro" id="IPR000305">
    <property type="entry name" value="GIY-YIG_endonuc"/>
</dbReference>
<keyword evidence="3" id="KW-1185">Reference proteome</keyword>
<sequence length="344" mass="39286">MNCLRPSIKFTYSASSTSVNFLDTCISVTDGNIVSSLYRKDTERNSLLHATSAHPTSLKGGLPYSQFTRLHRICSEKRDFEANAQLLYNEFSSRGYPNTWLDTALKKVRTSDIQPSVQTTNLHHNRVILKLTYSPLSSDIRNIINSHWHIIKTDNQLNRLFQDLPLCVFSRNPNLRDKLVHADTATPPPPNTLSNAQGNFPCKSCTSCSHYLKLQTFTHPHTHKTYKIKQLITCRSTHFVYLLICPCPLLYVGKTTRSLRTRFLEHMSAVRRSDEASPVARHFQTAGHSAADLRFLGIERVLPKRRVVGDLDRTLLQRECFWIYELGCLSPKGMNEDFNLACFL</sequence>
<dbReference type="PROSITE" id="PS50164">
    <property type="entry name" value="GIY_YIG"/>
    <property type="match status" value="1"/>
</dbReference>
<accession>A0ABD1J4I3</accession>
<dbReference type="EMBL" id="JBHFQA010000019">
    <property type="protein sequence ID" value="KAL2082102.1"/>
    <property type="molecule type" value="Genomic_DNA"/>
</dbReference>
<name>A0ABD1J4I3_9TELE</name>
<dbReference type="AlphaFoldDB" id="A0ABD1J4I3"/>
<dbReference type="Pfam" id="PF26215">
    <property type="entry name" value="HTH_animal"/>
    <property type="match status" value="1"/>
</dbReference>
<protein>
    <recommendedName>
        <fullName evidence="1">GIY-YIG domain-containing protein</fullName>
    </recommendedName>
</protein>
<dbReference type="PANTHER" id="PTHR21301:SF12">
    <property type="match status" value="1"/>
</dbReference>
<comment type="caution">
    <text evidence="2">The sequence shown here is derived from an EMBL/GenBank/DDBJ whole genome shotgun (WGS) entry which is preliminary data.</text>
</comment>
<dbReference type="Proteomes" id="UP001591681">
    <property type="component" value="Unassembled WGS sequence"/>
</dbReference>
<evidence type="ECO:0000313" key="2">
    <source>
        <dbReference type="EMBL" id="KAL2082102.1"/>
    </source>
</evidence>
<dbReference type="InterPro" id="IPR058912">
    <property type="entry name" value="HTH_animal"/>
</dbReference>
<evidence type="ECO:0000259" key="1">
    <source>
        <dbReference type="PROSITE" id="PS50164"/>
    </source>
</evidence>
<gene>
    <name evidence="2" type="ORF">ACEWY4_021920</name>
</gene>
<evidence type="ECO:0000313" key="3">
    <source>
        <dbReference type="Proteomes" id="UP001591681"/>
    </source>
</evidence>
<dbReference type="CDD" id="cd10442">
    <property type="entry name" value="GIY-YIG_PLEs"/>
    <property type="match status" value="1"/>
</dbReference>